<keyword evidence="2" id="KW-1185">Reference proteome</keyword>
<accession>A0ACD5HJZ8</accession>
<name>A0ACD5HJZ8_9PROT</name>
<sequence length="262" mass="29948">MKEIIPVSTQQIGENTAHTVNARDLHAFLEVGKDFSTWIQDRIRQFEFVKNQDFIIFPEIGENSKVGRPSKEYALTLDMAKELSMVERTTKGKEARQYFIECERRLREPATGSRMVAMAEGIHHALTDPDSLRILLLKYTERVLALEASMQEQAPKVAFHDAVCEAINGQTVQEIAKVLGMGPNRMFQTLREDGLLMRNNLPYQQYIDAGYFRVVEKAYKDKHNEVCTYARTLVTGKGLTYIQKRIQGLQTLLTLHPTGKLQ</sequence>
<reference evidence="1 2" key="1">
    <citation type="journal article" date="2021" name="ISME J.">
        <title>Genomic evolution of the class Acidithiobacillia: deep-branching Proteobacteria living in extreme acidic conditions.</title>
        <authorList>
            <person name="Moya-Beltran A."/>
            <person name="Beard S."/>
            <person name="Rojas-Villalobos C."/>
            <person name="Issotta F."/>
            <person name="Gallardo Y."/>
            <person name="Ulloa R."/>
            <person name="Giaveno A."/>
            <person name="Degli Esposti M."/>
            <person name="Johnson D.B."/>
            <person name="Quatrini R."/>
        </authorList>
    </citation>
    <scope>NUCLEOTIDE SEQUENCE [LARGE SCALE GENOMIC DNA]</scope>
    <source>
        <strain evidence="1 2">GG1-14</strain>
    </source>
</reference>
<proteinExistence type="predicted"/>
<evidence type="ECO:0000313" key="2">
    <source>
        <dbReference type="Proteomes" id="UP001195965"/>
    </source>
</evidence>
<organism evidence="1 2">
    <name type="scientific">Acidithiobacillus montserratensis</name>
    <dbReference type="NCBI Taxonomy" id="2729135"/>
    <lineage>
        <taxon>Bacteria</taxon>
        <taxon>Pseudomonadati</taxon>
        <taxon>Pseudomonadota</taxon>
        <taxon>Acidithiobacillia</taxon>
        <taxon>Acidithiobacillales</taxon>
        <taxon>Acidithiobacillaceae</taxon>
        <taxon>Acidithiobacillus</taxon>
    </lineage>
</organism>
<dbReference type="EMBL" id="CP127526">
    <property type="protein sequence ID" value="XRI74703.1"/>
    <property type="molecule type" value="Genomic_DNA"/>
</dbReference>
<protein>
    <submittedName>
        <fullName evidence="1">AntA/AntB antirepressor family protein</fullName>
    </submittedName>
</protein>
<evidence type="ECO:0000313" key="1">
    <source>
        <dbReference type="EMBL" id="XRI74703.1"/>
    </source>
</evidence>
<gene>
    <name evidence="1" type="ORF">HHS34_005775</name>
</gene>
<dbReference type="Proteomes" id="UP001195965">
    <property type="component" value="Chromosome"/>
</dbReference>